<dbReference type="EMBL" id="JBIUZV010000007">
    <property type="protein sequence ID" value="MFJ3046950.1"/>
    <property type="molecule type" value="Genomic_DNA"/>
</dbReference>
<proteinExistence type="predicted"/>
<protein>
    <recommendedName>
        <fullName evidence="4">Replication protein</fullName>
    </recommendedName>
</protein>
<evidence type="ECO:0000256" key="1">
    <source>
        <dbReference type="SAM" id="MobiDB-lite"/>
    </source>
</evidence>
<sequence>MGRQRIISDSFWTDPDLINLTTEDRMCLVLMMTNQDTNIIGIYRTVWRVVGAGMGWSEAQTLLAARDLMAKGHVEIDEATGWVWVKEWWKHNYIRGAFVGNVKGKALKEMSQIPEKWKRPAYESFLRFDEDGTVAEALSVLTAPVNGAAKNYNAAFGQQPLEEIGSGLTRIPYQEGHRDGLPSTSQGAASNHTPNHILTPISTTTQGNGLQPGGGGSGGDFEQVSIEDLVNAALWAAEKGKTIKNVGGYRRKVRNRLLEQGPNRTDFETLSAWRNAVEQATSRDDRAQKTLAQQDAANAEIAAKYRAAQIRFEALAADERQVAVDEFKRCVLERSTTLQRFYAKQGLEHKAVHAAFLQFFSDVNIGDAA</sequence>
<organism evidence="2 3">
    <name type="scientific">Herbaspirillum chlorophenolicum</name>
    <dbReference type="NCBI Taxonomy" id="211589"/>
    <lineage>
        <taxon>Bacteria</taxon>
        <taxon>Pseudomonadati</taxon>
        <taxon>Pseudomonadota</taxon>
        <taxon>Betaproteobacteria</taxon>
        <taxon>Burkholderiales</taxon>
        <taxon>Oxalobacteraceae</taxon>
        <taxon>Herbaspirillum</taxon>
    </lineage>
</organism>
<evidence type="ECO:0008006" key="4">
    <source>
        <dbReference type="Google" id="ProtNLM"/>
    </source>
</evidence>
<reference evidence="2 3" key="1">
    <citation type="submission" date="2024-10" db="EMBL/GenBank/DDBJ databases">
        <title>The Natural Products Discovery Center: Release of the First 8490 Sequenced Strains for Exploring Actinobacteria Biosynthetic Diversity.</title>
        <authorList>
            <person name="Kalkreuter E."/>
            <person name="Kautsar S.A."/>
            <person name="Yang D."/>
            <person name="Bader C.D."/>
            <person name="Teijaro C.N."/>
            <person name="Fluegel L."/>
            <person name="Davis C.M."/>
            <person name="Simpson J.R."/>
            <person name="Lauterbach L."/>
            <person name="Steele A.D."/>
            <person name="Gui C."/>
            <person name="Meng S."/>
            <person name="Li G."/>
            <person name="Viehrig K."/>
            <person name="Ye F."/>
            <person name="Su P."/>
            <person name="Kiefer A.F."/>
            <person name="Nichols A."/>
            <person name="Cepeda A.J."/>
            <person name="Yan W."/>
            <person name="Fan B."/>
            <person name="Jiang Y."/>
            <person name="Adhikari A."/>
            <person name="Zheng C.-J."/>
            <person name="Schuster L."/>
            <person name="Cowan T.M."/>
            <person name="Smanski M.J."/>
            <person name="Chevrette M.G."/>
            <person name="De Carvalho L.P.S."/>
            <person name="Shen B."/>
        </authorList>
    </citation>
    <scope>NUCLEOTIDE SEQUENCE [LARGE SCALE GENOMIC DNA]</scope>
    <source>
        <strain evidence="2 3">NPDC087045</strain>
    </source>
</reference>
<feature type="compositionally biased region" description="Gly residues" evidence="1">
    <location>
        <begin position="210"/>
        <end position="219"/>
    </location>
</feature>
<comment type="caution">
    <text evidence="2">The sequence shown here is derived from an EMBL/GenBank/DDBJ whole genome shotgun (WGS) entry which is preliminary data.</text>
</comment>
<feature type="region of interest" description="Disordered" evidence="1">
    <location>
        <begin position="174"/>
        <end position="222"/>
    </location>
</feature>
<dbReference type="Proteomes" id="UP001617427">
    <property type="component" value="Unassembled WGS sequence"/>
</dbReference>
<name>A0ABW8F0X6_9BURK</name>
<keyword evidence="3" id="KW-1185">Reference proteome</keyword>
<feature type="compositionally biased region" description="Polar residues" evidence="1">
    <location>
        <begin position="182"/>
        <end position="206"/>
    </location>
</feature>
<dbReference type="RefSeq" id="WP_402701314.1">
    <property type="nucleotide sequence ID" value="NZ_JBIUZV010000007.1"/>
</dbReference>
<evidence type="ECO:0000313" key="2">
    <source>
        <dbReference type="EMBL" id="MFJ3046950.1"/>
    </source>
</evidence>
<gene>
    <name evidence="2" type="ORF">ACIPEN_14055</name>
</gene>
<accession>A0ABW8F0X6</accession>
<evidence type="ECO:0000313" key="3">
    <source>
        <dbReference type="Proteomes" id="UP001617427"/>
    </source>
</evidence>